<gene>
    <name evidence="1" type="ORF">CWB74_03445</name>
</gene>
<reference evidence="2" key="2">
    <citation type="submission" date="2019-06" db="EMBL/GenBank/DDBJ databases">
        <title>Co-occurence of chitin degradation, pigmentation and bioactivity in marine Pseudoalteromonas.</title>
        <authorList>
            <person name="Sonnenschein E.C."/>
            <person name="Bech P.K."/>
        </authorList>
    </citation>
    <scope>NUCLEOTIDE SEQUENCE [LARGE SCALE GENOMIC DNA]</scope>
    <source>
        <strain evidence="2">S1607</strain>
    </source>
</reference>
<sequence>MNIELDFISIEVECGALVEAPLLEQFNQALNKVEDAACNTCLLIKLTGNVPKHSAQTQLTSTDMTSRWEKVVRRVERCQALTLFIAEGPVGGVMMNLLLACDYKVAQPDLTFNVFNGPMPICDMTIFRLAHSLTTKDVNNLVLFGNAVGSQQALELGLLDAVVTDTQDYVRAFMAKLNPSVISDIHIRRRLIKDPRSESYEDSLGVFLAASDRAFRRN</sequence>
<comment type="caution">
    <text evidence="1">The sequence shown here is derived from an EMBL/GenBank/DDBJ whole genome shotgun (WGS) entry which is preliminary data.</text>
</comment>
<dbReference type="InterPro" id="IPR029045">
    <property type="entry name" value="ClpP/crotonase-like_dom_sf"/>
</dbReference>
<name>A0AAQ2EYJ0_PSEO7</name>
<dbReference type="Proteomes" id="UP000305423">
    <property type="component" value="Unassembled WGS sequence"/>
</dbReference>
<dbReference type="AlphaFoldDB" id="A0AAQ2EYJ0"/>
<evidence type="ECO:0000313" key="2">
    <source>
        <dbReference type="Proteomes" id="UP000305423"/>
    </source>
</evidence>
<reference evidence="1 2" key="1">
    <citation type="submission" date="2017-12" db="EMBL/GenBank/DDBJ databases">
        <authorList>
            <person name="Paulsen S."/>
            <person name="Gram L.K."/>
        </authorList>
    </citation>
    <scope>NUCLEOTIDE SEQUENCE [LARGE SCALE GENOMIC DNA]</scope>
    <source>
        <strain evidence="1 2">S1607</strain>
    </source>
</reference>
<dbReference type="EMBL" id="PNEL01000010">
    <property type="protein sequence ID" value="TMN80796.1"/>
    <property type="molecule type" value="Genomic_DNA"/>
</dbReference>
<dbReference type="InterPro" id="IPR053545">
    <property type="entry name" value="Enoyl-CoA_hydratase-like"/>
</dbReference>
<organism evidence="1 2">
    <name type="scientific">Pseudoalteromonas piscicida</name>
    <dbReference type="NCBI Taxonomy" id="43662"/>
    <lineage>
        <taxon>Bacteria</taxon>
        <taxon>Pseudomonadati</taxon>
        <taxon>Pseudomonadota</taxon>
        <taxon>Gammaproteobacteria</taxon>
        <taxon>Alteromonadales</taxon>
        <taxon>Pseudoalteromonadaceae</taxon>
        <taxon>Pseudoalteromonas</taxon>
    </lineage>
</organism>
<evidence type="ECO:0008006" key="3">
    <source>
        <dbReference type="Google" id="ProtNLM"/>
    </source>
</evidence>
<dbReference type="SUPFAM" id="SSF52096">
    <property type="entry name" value="ClpP/crotonase"/>
    <property type="match status" value="1"/>
</dbReference>
<accession>A0AAQ2EYJ0</accession>
<protein>
    <recommendedName>
        <fullName evidence="3">Enoyl-CoA hydratase</fullName>
    </recommendedName>
</protein>
<evidence type="ECO:0000313" key="1">
    <source>
        <dbReference type="EMBL" id="TMN80796.1"/>
    </source>
</evidence>
<dbReference type="Gene3D" id="3.90.226.10">
    <property type="entry name" value="2-enoyl-CoA Hydratase, Chain A, domain 1"/>
    <property type="match status" value="1"/>
</dbReference>
<proteinExistence type="predicted"/>
<dbReference type="NCBIfam" id="NF042431">
    <property type="entry name" value="EnCoAhydt_DpgB"/>
    <property type="match status" value="1"/>
</dbReference>
<dbReference type="RefSeq" id="WP_045965158.1">
    <property type="nucleotide sequence ID" value="NZ_JXXW01000052.1"/>
</dbReference>